<evidence type="ECO:0000313" key="1">
    <source>
        <dbReference type="EMBL" id="OGE75993.1"/>
    </source>
</evidence>
<dbReference type="Proteomes" id="UP000176547">
    <property type="component" value="Unassembled WGS sequence"/>
</dbReference>
<evidence type="ECO:0000313" key="2">
    <source>
        <dbReference type="Proteomes" id="UP000176547"/>
    </source>
</evidence>
<name>A0A1F5NEH7_9BACT</name>
<dbReference type="Pfam" id="PF13177">
    <property type="entry name" value="DNA_pol3_delta2"/>
    <property type="match status" value="1"/>
</dbReference>
<protein>
    <recommendedName>
        <fullName evidence="3">DNA polymerase III subunit delta</fullName>
    </recommendedName>
</protein>
<comment type="caution">
    <text evidence="1">The sequence shown here is derived from an EMBL/GenBank/DDBJ whole genome shotgun (WGS) entry which is preliminary data.</text>
</comment>
<dbReference type="EMBL" id="MFEG01000020">
    <property type="protein sequence ID" value="OGE75993.1"/>
    <property type="molecule type" value="Genomic_DNA"/>
</dbReference>
<gene>
    <name evidence="1" type="ORF">A3K06_00530</name>
</gene>
<organism evidence="1 2">
    <name type="scientific">Candidatus Doudnabacteria bacterium RIFCSPHIGHO2_01_52_17</name>
    <dbReference type="NCBI Taxonomy" id="1817820"/>
    <lineage>
        <taxon>Bacteria</taxon>
        <taxon>Candidatus Doudnaibacteriota</taxon>
    </lineage>
</organism>
<sequence length="242" mass="27456">MTLGKKIEGTLERFFTKGKTPHAFLVLGDEEAREQAEKLFVKFLAGLPAQAGDKKLNPDLFVYDGAFLGIEDAHEIGRKALQGAWGEAKVFLIKSAVIGREAAAALLKLLEEPPEKTYFIISAVSENFVSAPLYSRLVVIRLGIRPTKKDAELLKKMDLQNVQRELLFAPGFSKEREKTEEFLRVFEFWIRDRIKVAGGEKTKEIRGLLEDFFEIKKRLAARTYGARLLLEHLIISKSYLRT</sequence>
<dbReference type="SUPFAM" id="SSF52540">
    <property type="entry name" value="P-loop containing nucleoside triphosphate hydrolases"/>
    <property type="match status" value="1"/>
</dbReference>
<accession>A0A1F5NEH7</accession>
<dbReference type="Gene3D" id="3.40.50.300">
    <property type="entry name" value="P-loop containing nucleotide triphosphate hydrolases"/>
    <property type="match status" value="1"/>
</dbReference>
<dbReference type="AlphaFoldDB" id="A0A1F5NEH7"/>
<dbReference type="InterPro" id="IPR027417">
    <property type="entry name" value="P-loop_NTPase"/>
</dbReference>
<evidence type="ECO:0008006" key="3">
    <source>
        <dbReference type="Google" id="ProtNLM"/>
    </source>
</evidence>
<reference evidence="1 2" key="1">
    <citation type="journal article" date="2016" name="Nat. Commun.">
        <title>Thousands of microbial genomes shed light on interconnected biogeochemical processes in an aquifer system.</title>
        <authorList>
            <person name="Anantharaman K."/>
            <person name="Brown C.T."/>
            <person name="Hug L.A."/>
            <person name="Sharon I."/>
            <person name="Castelle C.J."/>
            <person name="Probst A.J."/>
            <person name="Thomas B.C."/>
            <person name="Singh A."/>
            <person name="Wilkins M.J."/>
            <person name="Karaoz U."/>
            <person name="Brodie E.L."/>
            <person name="Williams K.H."/>
            <person name="Hubbard S.S."/>
            <person name="Banfield J.F."/>
        </authorList>
    </citation>
    <scope>NUCLEOTIDE SEQUENCE [LARGE SCALE GENOMIC DNA]</scope>
</reference>
<proteinExistence type="predicted"/>